<dbReference type="EMBL" id="PUHY01000006">
    <property type="protein sequence ID" value="PQO36338.1"/>
    <property type="molecule type" value="Genomic_DNA"/>
</dbReference>
<sequence>MQRKSTPKVKDGRVQKKNAWQVGRGYLGEPRVAIERRKAGRGYRHVVTPHEVDRFLQILPVWDRWGQSLDRIWIDSGSEFLSGWFRRREIGICAFPCNLEVAFAWCAINRDMDFIKRFDIPFWKIEDEVSLENGFDVVCRFNRATARYYTLMRVLVHELGHHVDRETNKKQWCSRGEEFAENYGRDLERRMWDDYVREFGDPRVMN</sequence>
<proteinExistence type="predicted"/>
<organism evidence="1 2">
    <name type="scientific">Blastopirellula marina</name>
    <dbReference type="NCBI Taxonomy" id="124"/>
    <lineage>
        <taxon>Bacteria</taxon>
        <taxon>Pseudomonadati</taxon>
        <taxon>Planctomycetota</taxon>
        <taxon>Planctomycetia</taxon>
        <taxon>Pirellulales</taxon>
        <taxon>Pirellulaceae</taxon>
        <taxon>Blastopirellula</taxon>
    </lineage>
</organism>
<dbReference type="AlphaFoldDB" id="A0A2S8FVY6"/>
<evidence type="ECO:0000313" key="1">
    <source>
        <dbReference type="EMBL" id="PQO36338.1"/>
    </source>
</evidence>
<name>A0A2S8FVY6_9BACT</name>
<reference evidence="1 2" key="1">
    <citation type="submission" date="2018-02" db="EMBL/GenBank/DDBJ databases">
        <title>Comparative genomes isolates from brazilian mangrove.</title>
        <authorList>
            <person name="Araujo J.E."/>
            <person name="Taketani R.G."/>
            <person name="Silva M.C.P."/>
            <person name="Loureco M.V."/>
            <person name="Andreote F.D."/>
        </authorList>
    </citation>
    <scope>NUCLEOTIDE SEQUENCE [LARGE SCALE GENOMIC DNA]</scope>
    <source>
        <strain evidence="1 2">Hex-1 MGV</strain>
    </source>
</reference>
<comment type="caution">
    <text evidence="1">The sequence shown here is derived from an EMBL/GenBank/DDBJ whole genome shotgun (WGS) entry which is preliminary data.</text>
</comment>
<dbReference type="Proteomes" id="UP000238322">
    <property type="component" value="Unassembled WGS sequence"/>
</dbReference>
<accession>A0A2S8FVY6</accession>
<evidence type="ECO:0000313" key="2">
    <source>
        <dbReference type="Proteomes" id="UP000238322"/>
    </source>
</evidence>
<gene>
    <name evidence="1" type="ORF">C5Y83_10540</name>
</gene>
<protein>
    <submittedName>
        <fullName evidence="1">Uncharacterized protein</fullName>
    </submittedName>
</protein>